<keyword evidence="2" id="KW-1185">Reference proteome</keyword>
<comment type="caution">
    <text evidence="1">The sequence shown here is derived from an EMBL/GenBank/DDBJ whole genome shotgun (WGS) entry which is preliminary data.</text>
</comment>
<accession>A0ABV9SKC5</accession>
<name>A0ABV9SKC5_9ACTN</name>
<dbReference type="Proteomes" id="UP001595858">
    <property type="component" value="Unassembled WGS sequence"/>
</dbReference>
<reference evidence="2" key="1">
    <citation type="journal article" date="2019" name="Int. J. Syst. Evol. Microbiol.">
        <title>The Global Catalogue of Microorganisms (GCM) 10K type strain sequencing project: providing services to taxonomists for standard genome sequencing and annotation.</title>
        <authorList>
            <consortium name="The Broad Institute Genomics Platform"/>
            <consortium name="The Broad Institute Genome Sequencing Center for Infectious Disease"/>
            <person name="Wu L."/>
            <person name="Ma J."/>
        </authorList>
    </citation>
    <scope>NUCLEOTIDE SEQUENCE [LARGE SCALE GENOMIC DNA]</scope>
    <source>
        <strain evidence="2">CGMCC 4.7304</strain>
    </source>
</reference>
<gene>
    <name evidence="1" type="ORF">ACFPCZ_13785</name>
</gene>
<organism evidence="1 2">
    <name type="scientific">Streptomonospora arabica</name>
    <dbReference type="NCBI Taxonomy" id="412417"/>
    <lineage>
        <taxon>Bacteria</taxon>
        <taxon>Bacillati</taxon>
        <taxon>Actinomycetota</taxon>
        <taxon>Actinomycetes</taxon>
        <taxon>Streptosporangiales</taxon>
        <taxon>Nocardiopsidaceae</taxon>
        <taxon>Streptomonospora</taxon>
    </lineage>
</organism>
<evidence type="ECO:0000313" key="1">
    <source>
        <dbReference type="EMBL" id="MFC4867704.1"/>
    </source>
</evidence>
<evidence type="ECO:0000313" key="2">
    <source>
        <dbReference type="Proteomes" id="UP001595858"/>
    </source>
</evidence>
<protein>
    <recommendedName>
        <fullName evidence="3">HTH araC/xylS-type domain-containing protein</fullName>
    </recommendedName>
</protein>
<sequence>MPGRGFLVERGEVRVEAVAAASGPGTAAGLRTLMRRRTGLGPAADRDRFGRRAAPE</sequence>
<proteinExistence type="predicted"/>
<dbReference type="RefSeq" id="WP_344146324.1">
    <property type="nucleotide sequence ID" value="NZ_BAAAQI010000016.1"/>
</dbReference>
<evidence type="ECO:0008006" key="3">
    <source>
        <dbReference type="Google" id="ProtNLM"/>
    </source>
</evidence>
<dbReference type="EMBL" id="JBHSIY010000010">
    <property type="protein sequence ID" value="MFC4867704.1"/>
    <property type="molecule type" value="Genomic_DNA"/>
</dbReference>